<gene>
    <name evidence="1" type="ORF">NBO_444g0009</name>
</gene>
<accession>R0MEC3</accession>
<organism evidence="1 2">
    <name type="scientific">Nosema bombycis (strain CQ1 / CVCC 102059)</name>
    <name type="common">Microsporidian parasite</name>
    <name type="synonym">Pebrine of silkworm</name>
    <dbReference type="NCBI Taxonomy" id="578461"/>
    <lineage>
        <taxon>Eukaryota</taxon>
        <taxon>Fungi</taxon>
        <taxon>Fungi incertae sedis</taxon>
        <taxon>Microsporidia</taxon>
        <taxon>Nosematidae</taxon>
        <taxon>Nosema</taxon>
    </lineage>
</organism>
<protein>
    <submittedName>
        <fullName evidence="1">Uncharacterized protein</fullName>
    </submittedName>
</protein>
<reference evidence="1 2" key="1">
    <citation type="journal article" date="2013" name="BMC Genomics">
        <title>Comparative genomics of parasitic silkworm microsporidia reveal an association between genome expansion and host adaptation.</title>
        <authorList>
            <person name="Pan G."/>
            <person name="Xu J."/>
            <person name="Li T."/>
            <person name="Xia Q."/>
            <person name="Liu S.L."/>
            <person name="Zhang G."/>
            <person name="Li S."/>
            <person name="Li C."/>
            <person name="Liu H."/>
            <person name="Yang L."/>
            <person name="Liu T."/>
            <person name="Zhang X."/>
            <person name="Wu Z."/>
            <person name="Fan W."/>
            <person name="Dang X."/>
            <person name="Xiang H."/>
            <person name="Tao M."/>
            <person name="Li Y."/>
            <person name="Hu J."/>
            <person name="Li Z."/>
            <person name="Lin L."/>
            <person name="Luo J."/>
            <person name="Geng L."/>
            <person name="Wang L."/>
            <person name="Long M."/>
            <person name="Wan Y."/>
            <person name="He N."/>
            <person name="Zhang Z."/>
            <person name="Lu C."/>
            <person name="Keeling P.J."/>
            <person name="Wang J."/>
            <person name="Xiang Z."/>
            <person name="Zhou Z."/>
        </authorList>
    </citation>
    <scope>NUCLEOTIDE SEQUENCE [LARGE SCALE GENOMIC DNA]</scope>
    <source>
        <strain evidence="2">CQ1 / CVCC 102059</strain>
    </source>
</reference>
<proteinExistence type="predicted"/>
<sequence length="101" mass="12138">MDNEKKENKVKPPRYNEKSLIKKFLCSKDGVQFLNSGIKKTHGKDFDVETEIYNLIDFFVAWSLKFPVRKSSTMSKYEFIKYLEDFCDKNGMYQMFDFIYE</sequence>
<evidence type="ECO:0000313" key="2">
    <source>
        <dbReference type="Proteomes" id="UP000016927"/>
    </source>
</evidence>
<dbReference type="VEuPathDB" id="MicrosporidiaDB:NBO_444g0009"/>
<dbReference type="OMA" id="YTIMKDI"/>
<keyword evidence="2" id="KW-1185">Reference proteome</keyword>
<evidence type="ECO:0000313" key="1">
    <source>
        <dbReference type="EMBL" id="EOB12430.1"/>
    </source>
</evidence>
<name>R0MEC3_NOSB1</name>
<dbReference type="EMBL" id="KB909352">
    <property type="protein sequence ID" value="EOB12430.1"/>
    <property type="molecule type" value="Genomic_DNA"/>
</dbReference>
<dbReference type="HOGENOM" id="CLU_165614_0_0_1"/>
<dbReference type="OrthoDB" id="2191220at2759"/>
<dbReference type="AlphaFoldDB" id="R0MEC3"/>
<dbReference type="Proteomes" id="UP000016927">
    <property type="component" value="Unassembled WGS sequence"/>
</dbReference>